<evidence type="ECO:0000313" key="6">
    <source>
        <dbReference type="Proteomes" id="UP000472971"/>
    </source>
</evidence>
<gene>
    <name evidence="5" type="ORF">G4D64_12110</name>
    <name evidence="4" type="ORF">H1Z61_12720</name>
</gene>
<feature type="domain" description="SCP" evidence="3">
    <location>
        <begin position="180"/>
        <end position="292"/>
    </location>
</feature>
<dbReference type="PANTHER" id="PTHR31157">
    <property type="entry name" value="SCP DOMAIN-CONTAINING PROTEIN"/>
    <property type="match status" value="1"/>
</dbReference>
<accession>A0A6B3W183</accession>
<evidence type="ECO:0000313" key="5">
    <source>
        <dbReference type="EMBL" id="NEY82227.1"/>
    </source>
</evidence>
<name>A0A6B3W183_9BACI</name>
<dbReference type="InterPro" id="IPR014258">
    <property type="entry name" value="CAP_domain_YkwD-like"/>
</dbReference>
<keyword evidence="6" id="KW-1185">Reference proteome</keyword>
<dbReference type="EMBL" id="JAAIWN010000029">
    <property type="protein sequence ID" value="NEY82227.1"/>
    <property type="molecule type" value="Genomic_DNA"/>
</dbReference>
<protein>
    <submittedName>
        <fullName evidence="5">Sporulation protein</fullName>
    </submittedName>
</protein>
<dbReference type="CDD" id="cd05379">
    <property type="entry name" value="CAP_bacterial"/>
    <property type="match status" value="1"/>
</dbReference>
<feature type="compositionally biased region" description="Low complexity" evidence="1">
    <location>
        <begin position="66"/>
        <end position="167"/>
    </location>
</feature>
<dbReference type="InterPro" id="IPR035940">
    <property type="entry name" value="CAP_sf"/>
</dbReference>
<keyword evidence="2" id="KW-0732">Signal</keyword>
<evidence type="ECO:0000256" key="2">
    <source>
        <dbReference type="SAM" id="SignalP"/>
    </source>
</evidence>
<comment type="caution">
    <text evidence="5">The sequence shown here is derived from an EMBL/GenBank/DDBJ whole genome shotgun (WGS) entry which is preliminary data.</text>
</comment>
<proteinExistence type="predicted"/>
<dbReference type="PANTHER" id="PTHR31157:SF1">
    <property type="entry name" value="SCP DOMAIN-CONTAINING PROTEIN"/>
    <property type="match status" value="1"/>
</dbReference>
<dbReference type="SUPFAM" id="SSF55797">
    <property type="entry name" value="PR-1-like"/>
    <property type="match status" value="1"/>
</dbReference>
<evidence type="ECO:0000313" key="4">
    <source>
        <dbReference type="EMBL" id="MBA4537971.1"/>
    </source>
</evidence>
<sequence length="295" mass="32728">MNKKLFFSVAATAALLLANPVGDKAEAASNNKASIHSKVYVYKTSNFNHKDLNSILQKYKNNCNINWNNGQKAQQPAQPKQDKPVAQQPAQPKQDKPVAQQPAQPKQDKPAAQQPAQPKQDKPAAQQPAQPKQDKPAVQQPAQPKQDKPAVQQPAQPKQEQPAKQAVSSEVSAFEQKVVELTNKERAKSGLPALKLDTELSKVAREKSKDMQRNKYFDHNSPTYGSPFDMMKKFGISYRAAGENIAMGQRSPEEVVNAWMNSDGHRKNILNASFTHIGVGHVEQGNYWTQMFIGK</sequence>
<dbReference type="Proteomes" id="UP000472971">
    <property type="component" value="Unassembled WGS sequence"/>
</dbReference>
<evidence type="ECO:0000259" key="3">
    <source>
        <dbReference type="Pfam" id="PF00188"/>
    </source>
</evidence>
<dbReference type="Proteomes" id="UP000570010">
    <property type="component" value="Unassembled WGS sequence"/>
</dbReference>
<reference evidence="4 7" key="2">
    <citation type="submission" date="2020-07" db="EMBL/GenBank/DDBJ databases">
        <authorList>
            <person name="Feng H."/>
        </authorList>
    </citation>
    <scope>NUCLEOTIDE SEQUENCE [LARGE SCALE GENOMIC DNA]</scope>
    <source>
        <strain evidence="4">S-12</strain>
        <strain evidence="7">s-12</strain>
    </source>
</reference>
<dbReference type="AlphaFoldDB" id="A0A6B3W183"/>
<evidence type="ECO:0000313" key="7">
    <source>
        <dbReference type="Proteomes" id="UP000570010"/>
    </source>
</evidence>
<dbReference type="InterPro" id="IPR014044">
    <property type="entry name" value="CAP_dom"/>
</dbReference>
<feature type="signal peptide" evidence="2">
    <location>
        <begin position="1"/>
        <end position="23"/>
    </location>
</feature>
<reference evidence="5 6" key="1">
    <citation type="submission" date="2020-02" db="EMBL/GenBank/DDBJ databases">
        <title>Bacillus aquiflavi sp. nov., isolated from yellow water of strong flavor Chinese baijiu in Yibin region of China.</title>
        <authorList>
            <person name="Xie J."/>
        </authorList>
    </citation>
    <scope>NUCLEOTIDE SEQUENCE [LARGE SCALE GENOMIC DNA]</scope>
    <source>
        <strain evidence="5 6">3H-10</strain>
    </source>
</reference>
<dbReference type="EMBL" id="JACEIO010000031">
    <property type="protein sequence ID" value="MBA4537971.1"/>
    <property type="molecule type" value="Genomic_DNA"/>
</dbReference>
<dbReference type="Gene3D" id="3.40.33.10">
    <property type="entry name" value="CAP"/>
    <property type="match status" value="1"/>
</dbReference>
<dbReference type="NCBIfam" id="TIGR02909">
    <property type="entry name" value="spore_YkwD"/>
    <property type="match status" value="1"/>
</dbReference>
<feature type="region of interest" description="Disordered" evidence="1">
    <location>
        <begin position="66"/>
        <end position="169"/>
    </location>
</feature>
<organism evidence="5 6">
    <name type="scientific">Bacillus aquiflavi</name>
    <dbReference type="NCBI Taxonomy" id="2672567"/>
    <lineage>
        <taxon>Bacteria</taxon>
        <taxon>Bacillati</taxon>
        <taxon>Bacillota</taxon>
        <taxon>Bacilli</taxon>
        <taxon>Bacillales</taxon>
        <taxon>Bacillaceae</taxon>
        <taxon>Bacillus</taxon>
    </lineage>
</organism>
<feature type="chain" id="PRO_5038247449" evidence="2">
    <location>
        <begin position="24"/>
        <end position="295"/>
    </location>
</feature>
<dbReference type="Pfam" id="PF00188">
    <property type="entry name" value="CAP"/>
    <property type="match status" value="1"/>
</dbReference>
<dbReference type="RefSeq" id="WP_163242616.1">
    <property type="nucleotide sequence ID" value="NZ_CP082780.1"/>
</dbReference>
<evidence type="ECO:0000256" key="1">
    <source>
        <dbReference type="SAM" id="MobiDB-lite"/>
    </source>
</evidence>